<dbReference type="InParanoid" id="A0A067M4P4"/>
<sequence>MSSAPNRCDNFNCAFSRHSDYGSDTDDDIPPLANIPESEGSDLESQHVSDDERTPPSPPAIDVCHYLYIAMDGNFRLHALYDVACQYTRPIAVGLAAWIWEVLLKSQ</sequence>
<dbReference type="EMBL" id="KL198075">
    <property type="protein sequence ID" value="KDQ09685.1"/>
    <property type="molecule type" value="Genomic_DNA"/>
</dbReference>
<proteinExistence type="predicted"/>
<name>A0A067M4P4_BOTB1</name>
<feature type="region of interest" description="Disordered" evidence="1">
    <location>
        <begin position="1"/>
        <end position="57"/>
    </location>
</feature>
<dbReference type="HOGENOM" id="CLU_2209591_0_0_1"/>
<gene>
    <name evidence="2" type="ORF">BOTBODRAFT_178764</name>
</gene>
<evidence type="ECO:0000313" key="3">
    <source>
        <dbReference type="Proteomes" id="UP000027195"/>
    </source>
</evidence>
<organism evidence="2 3">
    <name type="scientific">Botryobasidium botryosum (strain FD-172 SS1)</name>
    <dbReference type="NCBI Taxonomy" id="930990"/>
    <lineage>
        <taxon>Eukaryota</taxon>
        <taxon>Fungi</taxon>
        <taxon>Dikarya</taxon>
        <taxon>Basidiomycota</taxon>
        <taxon>Agaricomycotina</taxon>
        <taxon>Agaricomycetes</taxon>
        <taxon>Cantharellales</taxon>
        <taxon>Botryobasidiaceae</taxon>
        <taxon>Botryobasidium</taxon>
    </lineage>
</organism>
<reference evidence="3" key="1">
    <citation type="journal article" date="2014" name="Proc. Natl. Acad. Sci. U.S.A.">
        <title>Extensive sampling of basidiomycete genomes demonstrates inadequacy of the white-rot/brown-rot paradigm for wood decay fungi.</title>
        <authorList>
            <person name="Riley R."/>
            <person name="Salamov A.A."/>
            <person name="Brown D.W."/>
            <person name="Nagy L.G."/>
            <person name="Floudas D."/>
            <person name="Held B.W."/>
            <person name="Levasseur A."/>
            <person name="Lombard V."/>
            <person name="Morin E."/>
            <person name="Otillar R."/>
            <person name="Lindquist E.A."/>
            <person name="Sun H."/>
            <person name="LaButti K.M."/>
            <person name="Schmutz J."/>
            <person name="Jabbour D."/>
            <person name="Luo H."/>
            <person name="Baker S.E."/>
            <person name="Pisabarro A.G."/>
            <person name="Walton J.D."/>
            <person name="Blanchette R.A."/>
            <person name="Henrissat B."/>
            <person name="Martin F."/>
            <person name="Cullen D."/>
            <person name="Hibbett D.S."/>
            <person name="Grigoriev I.V."/>
        </authorList>
    </citation>
    <scope>NUCLEOTIDE SEQUENCE [LARGE SCALE GENOMIC DNA]</scope>
    <source>
        <strain evidence="3">FD-172 SS1</strain>
    </source>
</reference>
<evidence type="ECO:0000256" key="1">
    <source>
        <dbReference type="SAM" id="MobiDB-lite"/>
    </source>
</evidence>
<accession>A0A067M4P4</accession>
<evidence type="ECO:0000313" key="2">
    <source>
        <dbReference type="EMBL" id="KDQ09685.1"/>
    </source>
</evidence>
<feature type="compositionally biased region" description="Basic and acidic residues" evidence="1">
    <location>
        <begin position="44"/>
        <end position="54"/>
    </location>
</feature>
<protein>
    <submittedName>
        <fullName evidence="2">Uncharacterized protein</fullName>
    </submittedName>
</protein>
<dbReference type="Proteomes" id="UP000027195">
    <property type="component" value="Unassembled WGS sequence"/>
</dbReference>
<keyword evidence="3" id="KW-1185">Reference proteome</keyword>
<dbReference type="AlphaFoldDB" id="A0A067M4P4"/>